<dbReference type="InterPro" id="IPR029068">
    <property type="entry name" value="Glyas_Bleomycin-R_OHBP_Dase"/>
</dbReference>
<gene>
    <name evidence="2" type="ORF">FOZ76_10625</name>
</gene>
<dbReference type="AlphaFoldDB" id="A0A556ARI9"/>
<keyword evidence="2" id="KW-0223">Dioxygenase</keyword>
<evidence type="ECO:0000259" key="1">
    <source>
        <dbReference type="PROSITE" id="PS51819"/>
    </source>
</evidence>
<comment type="caution">
    <text evidence="2">The sequence shown here is derived from an EMBL/GenBank/DDBJ whole genome shotgun (WGS) entry which is preliminary data.</text>
</comment>
<dbReference type="InterPro" id="IPR037523">
    <property type="entry name" value="VOC_core"/>
</dbReference>
<proteinExistence type="predicted"/>
<dbReference type="PROSITE" id="PS51819">
    <property type="entry name" value="VOC"/>
    <property type="match status" value="1"/>
</dbReference>
<dbReference type="Gene3D" id="3.30.720.120">
    <property type="match status" value="1"/>
</dbReference>
<keyword evidence="2" id="KW-0560">Oxidoreductase</keyword>
<dbReference type="InterPro" id="IPR004360">
    <property type="entry name" value="Glyas_Fos-R_dOase_dom"/>
</dbReference>
<dbReference type="RefSeq" id="WP_143948227.1">
    <property type="nucleotide sequence ID" value="NZ_BAABMB010000002.1"/>
</dbReference>
<dbReference type="EMBL" id="VLTJ01000021">
    <property type="protein sequence ID" value="TSH95543.1"/>
    <property type="molecule type" value="Genomic_DNA"/>
</dbReference>
<protein>
    <submittedName>
        <fullName evidence="2">Glyoxalase/bleomycin resistance/extradiol dioxygenase family protein</fullName>
    </submittedName>
</protein>
<accession>A0A556ARI9</accession>
<dbReference type="Proteomes" id="UP000318405">
    <property type="component" value="Unassembled WGS sequence"/>
</dbReference>
<dbReference type="SUPFAM" id="SSF54593">
    <property type="entry name" value="Glyoxalase/Bleomycin resistance protein/Dihydroxybiphenyl dioxygenase"/>
    <property type="match status" value="1"/>
</dbReference>
<dbReference type="Gene3D" id="3.30.720.110">
    <property type="match status" value="1"/>
</dbReference>
<dbReference type="GO" id="GO:0051213">
    <property type="term" value="F:dioxygenase activity"/>
    <property type="evidence" value="ECO:0007669"/>
    <property type="project" value="UniProtKB-KW"/>
</dbReference>
<reference evidence="2 3" key="1">
    <citation type="submission" date="2019-07" db="EMBL/GenBank/DDBJ databases">
        <title>Qingshengfaniella alkalisoli gen. nov., sp. nov., isolated from saline soil.</title>
        <authorList>
            <person name="Xu L."/>
            <person name="Huang X.-X."/>
            <person name="Sun J.-Q."/>
        </authorList>
    </citation>
    <scope>NUCLEOTIDE SEQUENCE [LARGE SCALE GENOMIC DNA]</scope>
    <source>
        <strain evidence="2 3">DSM 27279</strain>
    </source>
</reference>
<organism evidence="2 3">
    <name type="scientific">Verticiella sediminum</name>
    <dbReference type="NCBI Taxonomy" id="1247510"/>
    <lineage>
        <taxon>Bacteria</taxon>
        <taxon>Pseudomonadati</taxon>
        <taxon>Pseudomonadota</taxon>
        <taxon>Betaproteobacteria</taxon>
        <taxon>Burkholderiales</taxon>
        <taxon>Alcaligenaceae</taxon>
        <taxon>Verticiella</taxon>
    </lineage>
</organism>
<keyword evidence="3" id="KW-1185">Reference proteome</keyword>
<evidence type="ECO:0000313" key="2">
    <source>
        <dbReference type="EMBL" id="TSH95543.1"/>
    </source>
</evidence>
<dbReference type="OrthoDB" id="9797663at2"/>
<dbReference type="Pfam" id="PF00903">
    <property type="entry name" value="Glyoxalase"/>
    <property type="match status" value="1"/>
</dbReference>
<feature type="domain" description="VOC" evidence="1">
    <location>
        <begin position="2"/>
        <end position="120"/>
    </location>
</feature>
<evidence type="ECO:0000313" key="3">
    <source>
        <dbReference type="Proteomes" id="UP000318405"/>
    </source>
</evidence>
<name>A0A556ARI9_9BURK</name>
<sequence>MSLKLWSGIVTEKLDETREFYVRHFGCRVLFDSEWFILLELGGGELGLLRPGLPEQHPLFRTPLTAGMWVAIDVDDVDTIHARLQQARVEIVQDVRDEPWGDRHFVVVDPNGIGVDVVQRRSDG</sequence>